<evidence type="ECO:0000313" key="2">
    <source>
        <dbReference type="EMBL" id="KMQ82344.1"/>
    </source>
</evidence>
<dbReference type="Pfam" id="PF13976">
    <property type="entry name" value="gag_pre-integrs"/>
    <property type="match status" value="1"/>
</dbReference>
<organism evidence="2 3">
    <name type="scientific">Lasius niger</name>
    <name type="common">Black garden ant</name>
    <dbReference type="NCBI Taxonomy" id="67767"/>
    <lineage>
        <taxon>Eukaryota</taxon>
        <taxon>Metazoa</taxon>
        <taxon>Ecdysozoa</taxon>
        <taxon>Arthropoda</taxon>
        <taxon>Hexapoda</taxon>
        <taxon>Insecta</taxon>
        <taxon>Pterygota</taxon>
        <taxon>Neoptera</taxon>
        <taxon>Endopterygota</taxon>
        <taxon>Hymenoptera</taxon>
        <taxon>Apocrita</taxon>
        <taxon>Aculeata</taxon>
        <taxon>Formicoidea</taxon>
        <taxon>Formicidae</taxon>
        <taxon>Formicinae</taxon>
        <taxon>Lasius</taxon>
        <taxon>Lasius</taxon>
    </lineage>
</organism>
<dbReference type="EMBL" id="LBMM01026177">
    <property type="protein sequence ID" value="KMQ82344.1"/>
    <property type="molecule type" value="Genomic_DNA"/>
</dbReference>
<name>A0A0J7JW34_LASNI</name>
<sequence>MSLKLLHERMGHASVNTLRKMTKNNAVTGIELNDETSFFCEACQYGKQARRPFHSVIPKEVKPGEVTHTDVCGPRRGGTKWR</sequence>
<gene>
    <name evidence="2" type="ORF">RF55_23294</name>
</gene>
<reference evidence="2 3" key="1">
    <citation type="submission" date="2015-04" db="EMBL/GenBank/DDBJ databases">
        <title>Lasius niger genome sequencing.</title>
        <authorList>
            <person name="Konorov E.A."/>
            <person name="Nikitin M.A."/>
            <person name="Kirill M.V."/>
            <person name="Chang P."/>
        </authorList>
    </citation>
    <scope>NUCLEOTIDE SEQUENCE [LARGE SCALE GENOMIC DNA]</scope>
    <source>
        <tissue evidence="2">Whole</tissue>
    </source>
</reference>
<feature type="domain" description="GAG-pre-integrase" evidence="1">
    <location>
        <begin position="3"/>
        <end position="48"/>
    </location>
</feature>
<proteinExistence type="predicted"/>
<dbReference type="OrthoDB" id="430476at2759"/>
<protein>
    <recommendedName>
        <fullName evidence="1">GAG-pre-integrase domain-containing protein</fullName>
    </recommendedName>
</protein>
<keyword evidence="3" id="KW-1185">Reference proteome</keyword>
<evidence type="ECO:0000259" key="1">
    <source>
        <dbReference type="Pfam" id="PF13976"/>
    </source>
</evidence>
<comment type="caution">
    <text evidence="2">The sequence shown here is derived from an EMBL/GenBank/DDBJ whole genome shotgun (WGS) entry which is preliminary data.</text>
</comment>
<dbReference type="InterPro" id="IPR025724">
    <property type="entry name" value="GAG-pre-integrase_dom"/>
</dbReference>
<dbReference type="PaxDb" id="67767-A0A0J7JW34"/>
<dbReference type="AlphaFoldDB" id="A0A0J7JW34"/>
<dbReference type="Proteomes" id="UP000036403">
    <property type="component" value="Unassembled WGS sequence"/>
</dbReference>
<evidence type="ECO:0000313" key="3">
    <source>
        <dbReference type="Proteomes" id="UP000036403"/>
    </source>
</evidence>
<accession>A0A0J7JW34</accession>